<dbReference type="SUPFAM" id="SSF49764">
    <property type="entry name" value="HSP20-like chaperones"/>
    <property type="match status" value="1"/>
</dbReference>
<dbReference type="Proteomes" id="UP000028091">
    <property type="component" value="Unassembled WGS sequence"/>
</dbReference>
<feature type="domain" description="SHSP" evidence="3">
    <location>
        <begin position="42"/>
        <end position="139"/>
    </location>
</feature>
<evidence type="ECO:0000313" key="5">
    <source>
        <dbReference type="Proteomes" id="UP000028091"/>
    </source>
</evidence>
<dbReference type="Gene3D" id="2.60.40.790">
    <property type="match status" value="1"/>
</dbReference>
<dbReference type="EMBL" id="JOTP01000004">
    <property type="protein sequence ID" value="KEP27366.1"/>
    <property type="molecule type" value="Genomic_DNA"/>
</dbReference>
<sequence>MKQEGEKKHELLANEDILFEVIEQFFASSPFHEILNSAEALMTTSHSLASITTDVTEDDQFVYIEIQFPDHFVEGDIALEVKAQYLHLSVQEKMKTDTTSSFSSFTKTILMPAKIDETNMKSVWKDQSLHVTAPKQTTQ</sequence>
<dbReference type="Pfam" id="PF00011">
    <property type="entry name" value="HSP20"/>
    <property type="match status" value="1"/>
</dbReference>
<dbReference type="AlphaFoldDB" id="A0A081LDP0"/>
<dbReference type="PROSITE" id="PS01031">
    <property type="entry name" value="SHSP"/>
    <property type="match status" value="1"/>
</dbReference>
<name>A0A081LDP0_9BACI</name>
<comment type="caution">
    <text evidence="4">The sequence shown here is derived from an EMBL/GenBank/DDBJ whole genome shotgun (WGS) entry which is preliminary data.</text>
</comment>
<dbReference type="CDD" id="cd00298">
    <property type="entry name" value="ACD_sHsps_p23-like"/>
    <property type="match status" value="1"/>
</dbReference>
<proteinExistence type="inferred from homology"/>
<evidence type="ECO:0000313" key="4">
    <source>
        <dbReference type="EMBL" id="KEP27366.1"/>
    </source>
</evidence>
<evidence type="ECO:0000256" key="2">
    <source>
        <dbReference type="RuleBase" id="RU003616"/>
    </source>
</evidence>
<comment type="similarity">
    <text evidence="1 2">Belongs to the small heat shock protein (HSP20) family.</text>
</comment>
<accession>A0A081LDP0</accession>
<dbReference type="RefSeq" id="WP_034319013.1">
    <property type="nucleotide sequence ID" value="NZ_JOTP01000004.1"/>
</dbReference>
<evidence type="ECO:0000256" key="1">
    <source>
        <dbReference type="PROSITE-ProRule" id="PRU00285"/>
    </source>
</evidence>
<dbReference type="InterPro" id="IPR002068">
    <property type="entry name" value="A-crystallin/Hsp20_dom"/>
</dbReference>
<dbReference type="OrthoDB" id="2861611at2"/>
<protein>
    <recommendedName>
        <fullName evidence="3">SHSP domain-containing protein</fullName>
    </recommendedName>
</protein>
<evidence type="ECO:0000259" key="3">
    <source>
        <dbReference type="PROSITE" id="PS01031"/>
    </source>
</evidence>
<keyword evidence="5" id="KW-1185">Reference proteome</keyword>
<gene>
    <name evidence="4" type="ORF">BA70_13620</name>
</gene>
<dbReference type="InterPro" id="IPR008978">
    <property type="entry name" value="HSP20-like_chaperone"/>
</dbReference>
<reference evidence="4 5" key="1">
    <citation type="submission" date="2012-09" db="EMBL/GenBank/DDBJ databases">
        <title>Genome Sequence of Bacillus sp. DW5-4.</title>
        <authorList>
            <person name="Lai Q."/>
            <person name="Liu Y."/>
            <person name="Shao Z."/>
        </authorList>
    </citation>
    <scope>NUCLEOTIDE SEQUENCE [LARGE SCALE GENOMIC DNA]</scope>
    <source>
        <strain evidence="4 5">DW5-4</strain>
    </source>
</reference>
<dbReference type="eggNOG" id="COG0071">
    <property type="taxonomic scope" value="Bacteria"/>
</dbReference>
<organism evidence="4 5">
    <name type="scientific">Bacillus zhangzhouensis</name>
    <dbReference type="NCBI Taxonomy" id="1178540"/>
    <lineage>
        <taxon>Bacteria</taxon>
        <taxon>Bacillati</taxon>
        <taxon>Bacillota</taxon>
        <taxon>Bacilli</taxon>
        <taxon>Bacillales</taxon>
        <taxon>Bacillaceae</taxon>
        <taxon>Bacillus</taxon>
    </lineage>
</organism>